<evidence type="ECO:0000256" key="1">
    <source>
        <dbReference type="SAM" id="SignalP"/>
    </source>
</evidence>
<gene>
    <name evidence="3" type="ORF">FEN17_00745</name>
</gene>
<keyword evidence="4" id="KW-1185">Reference proteome</keyword>
<evidence type="ECO:0000313" key="3">
    <source>
        <dbReference type="EMBL" id="TLV02201.1"/>
    </source>
</evidence>
<keyword evidence="1" id="KW-0732">Signal</keyword>
<comment type="caution">
    <text evidence="3">The sequence shown here is derived from an EMBL/GenBank/DDBJ whole genome shotgun (WGS) entry which is preliminary data.</text>
</comment>
<name>A0A5R9L1A6_9BACT</name>
<dbReference type="CDD" id="cd00102">
    <property type="entry name" value="IPT"/>
    <property type="match status" value="1"/>
</dbReference>
<dbReference type="Gene3D" id="2.60.40.10">
    <property type="entry name" value="Immunoglobulins"/>
    <property type="match status" value="2"/>
</dbReference>
<dbReference type="Pfam" id="PF18329">
    <property type="entry name" value="SGBP_B_XBD"/>
    <property type="match status" value="1"/>
</dbReference>
<dbReference type="Proteomes" id="UP000306402">
    <property type="component" value="Unassembled WGS sequence"/>
</dbReference>
<accession>A0A5R9L1A6</accession>
<dbReference type="GO" id="GO:0030247">
    <property type="term" value="F:polysaccharide binding"/>
    <property type="evidence" value="ECO:0007669"/>
    <property type="project" value="InterPro"/>
</dbReference>
<protein>
    <recommendedName>
        <fullName evidence="2">Surface glycan-binding protein B xyloglucan binding domain-containing protein</fullName>
    </recommendedName>
</protein>
<feature type="domain" description="Surface glycan-binding protein B xyloglucan binding" evidence="2">
    <location>
        <begin position="205"/>
        <end position="381"/>
    </location>
</feature>
<feature type="chain" id="PRO_5024459946" description="Surface glycan-binding protein B xyloglucan binding domain-containing protein" evidence="1">
    <location>
        <begin position="25"/>
        <end position="386"/>
    </location>
</feature>
<dbReference type="AlphaFoldDB" id="A0A5R9L1A6"/>
<dbReference type="EMBL" id="VCEJ01000002">
    <property type="protein sequence ID" value="TLV02201.1"/>
    <property type="molecule type" value="Genomic_DNA"/>
</dbReference>
<dbReference type="OrthoDB" id="660167at2"/>
<dbReference type="InterPro" id="IPR040475">
    <property type="entry name" value="SGBP_B_XBD"/>
</dbReference>
<dbReference type="InterPro" id="IPR013783">
    <property type="entry name" value="Ig-like_fold"/>
</dbReference>
<evidence type="ECO:0000259" key="2">
    <source>
        <dbReference type="Pfam" id="PF18329"/>
    </source>
</evidence>
<evidence type="ECO:0000313" key="4">
    <source>
        <dbReference type="Proteomes" id="UP000306402"/>
    </source>
</evidence>
<dbReference type="SUPFAM" id="SSF81296">
    <property type="entry name" value="E set domains"/>
    <property type="match status" value="2"/>
</dbReference>
<sequence length="386" mass="42801">MKNRYRSVFLFAVLALLAAFQISCSEKDLPNNGDPIIKYIRITKPESSDSLLVGAFQSNLIAIVGENLQGASEIWFNDQRAVLTPTYITNTTILVSVPAMVPKDITNKMKIMFSDGRVLEHDFEVQISEPVVASMNSEFVPTGSVATINGDFFYEPLTVTFAGGKTAELVSVTDKIIQVRVPDGAVPGQVTVKTNFGETKSDFWFRDNRNIFLSSDPFTGWWNQAYVVTKPGPGDPVAINGNYIRVKETISGWQWKEVAGGPPDAMGAISKNVPDEAILKPSDYNLKFEVNTLKPYNNNMLKINVGLSNDFVNDAYLWAPPYDTKGEWRTVIIPFEEIMASYEKLGVKPSVSAKGYYTRLLFHGGGDLNADISLDNFRVVPKVLKK</sequence>
<dbReference type="RefSeq" id="WP_138363410.1">
    <property type="nucleotide sequence ID" value="NZ_VCEJ01000002.1"/>
</dbReference>
<feature type="signal peptide" evidence="1">
    <location>
        <begin position="1"/>
        <end position="24"/>
    </location>
</feature>
<proteinExistence type="predicted"/>
<organism evidence="3 4">
    <name type="scientific">Dyadobacter luticola</name>
    <dbReference type="NCBI Taxonomy" id="1979387"/>
    <lineage>
        <taxon>Bacteria</taxon>
        <taxon>Pseudomonadati</taxon>
        <taxon>Bacteroidota</taxon>
        <taxon>Cytophagia</taxon>
        <taxon>Cytophagales</taxon>
        <taxon>Spirosomataceae</taxon>
        <taxon>Dyadobacter</taxon>
    </lineage>
</organism>
<dbReference type="InterPro" id="IPR014756">
    <property type="entry name" value="Ig_E-set"/>
</dbReference>
<reference evidence="3 4" key="1">
    <citation type="submission" date="2019-05" db="EMBL/GenBank/DDBJ databases">
        <authorList>
            <person name="Qu J.-H."/>
        </authorList>
    </citation>
    <scope>NUCLEOTIDE SEQUENCE [LARGE SCALE GENOMIC DNA]</scope>
    <source>
        <strain evidence="3 4">T17</strain>
    </source>
</reference>